<evidence type="ECO:0000313" key="14">
    <source>
        <dbReference type="EMBL" id="KAJ7970986.1"/>
    </source>
</evidence>
<dbReference type="InterPro" id="IPR009057">
    <property type="entry name" value="Homeodomain-like_sf"/>
</dbReference>
<dbReference type="NCBIfam" id="TIGR01565">
    <property type="entry name" value="homeo_ZF_HD"/>
    <property type="match status" value="1"/>
</dbReference>
<evidence type="ECO:0000256" key="4">
    <source>
        <dbReference type="ARBA" id="ARBA00022833"/>
    </source>
</evidence>
<dbReference type="InterPro" id="IPR001356">
    <property type="entry name" value="HD"/>
</dbReference>
<dbReference type="NCBIfam" id="TIGR01566">
    <property type="entry name" value="ZF_HD_prot_N"/>
    <property type="match status" value="1"/>
</dbReference>
<feature type="domain" description="ZF-HD dimerization-type" evidence="13">
    <location>
        <begin position="68"/>
        <end position="119"/>
    </location>
</feature>
<dbReference type="FunFam" id="1.10.10.60:FF:000257">
    <property type="entry name" value="Zinc-finger homeodomain protein 2"/>
    <property type="match status" value="1"/>
</dbReference>
<dbReference type="GO" id="GO:0050793">
    <property type="term" value="P:regulation of developmental process"/>
    <property type="evidence" value="ECO:0007669"/>
    <property type="project" value="TreeGrafter"/>
</dbReference>
<feature type="compositionally biased region" description="Low complexity" evidence="11">
    <location>
        <begin position="279"/>
        <end position="293"/>
    </location>
</feature>
<feature type="DNA-binding region" description="Homeobox" evidence="10">
    <location>
        <begin position="202"/>
        <end position="265"/>
    </location>
</feature>
<dbReference type="GO" id="GO:0008270">
    <property type="term" value="F:zinc ion binding"/>
    <property type="evidence" value="ECO:0007669"/>
    <property type="project" value="UniProtKB-KW"/>
</dbReference>
<dbReference type="Gene3D" id="1.10.10.60">
    <property type="entry name" value="Homeodomain-like"/>
    <property type="match status" value="1"/>
</dbReference>
<sequence length="358" mass="39656">MEITPTVTNTPTATNTTTSSTKSPEPESETPTRIQPTKALSFSNGVLKRHSPSHHHHHLANQSVAVTYKECLKNHAASLGGHALDGCGEFMPSPSATFTDPTSLKCAACGCHRNFHRREPEEPLSTTHVIEYQPHHRHHPLPPPHHPSNRSPNSASPPPISSSYYPSAPHMLLALSAGLAAAPESAAGPKNATVSPSPNASRKRYRTKFSQDQKEKMHQFAEKVGWKMQKRDEELVQELCNEIGVDRGVLKVWMHNNKNSFGKRDVNGSRNISEHEPNNHNSTENNGNNNGSSQDPDHQYHNDSGTNLATNGKKKGGRDSFLLITFVSERKKQKVYQHRLRQLSIFLLHAFSLIQSSL</sequence>
<dbReference type="KEGG" id="qsa:O6P43_009085"/>
<protein>
    <submittedName>
        <fullName evidence="14">Zinc-finger homeodomain protein</fullName>
    </submittedName>
</protein>
<evidence type="ECO:0000259" key="13">
    <source>
        <dbReference type="PROSITE" id="PS51523"/>
    </source>
</evidence>
<dbReference type="PROSITE" id="PS51523">
    <property type="entry name" value="ZF_HD_DIMER"/>
    <property type="match status" value="1"/>
</dbReference>
<dbReference type="PANTHER" id="PTHR31948:SF72">
    <property type="entry name" value="ZINC-FINGER HOMEODOMAIN PROTEIN 10"/>
    <property type="match status" value="1"/>
</dbReference>
<keyword evidence="9 10" id="KW-0539">Nucleus</keyword>
<proteinExistence type="predicted"/>
<comment type="caution">
    <text evidence="14">The sequence shown here is derived from an EMBL/GenBank/DDBJ whole genome shotgun (WGS) entry which is preliminary data.</text>
</comment>
<dbReference type="PROSITE" id="PS50071">
    <property type="entry name" value="HOMEOBOX_2"/>
    <property type="match status" value="1"/>
</dbReference>
<evidence type="ECO:0000256" key="2">
    <source>
        <dbReference type="ARBA" id="ARBA00022723"/>
    </source>
</evidence>
<dbReference type="EMBL" id="JARAOO010000004">
    <property type="protein sequence ID" value="KAJ7970986.1"/>
    <property type="molecule type" value="Genomic_DNA"/>
</dbReference>
<feature type="region of interest" description="Disordered" evidence="11">
    <location>
        <begin position="259"/>
        <end position="314"/>
    </location>
</feature>
<keyword evidence="5" id="KW-0805">Transcription regulation</keyword>
<evidence type="ECO:0000256" key="6">
    <source>
        <dbReference type="ARBA" id="ARBA00023125"/>
    </source>
</evidence>
<evidence type="ECO:0000256" key="9">
    <source>
        <dbReference type="ARBA" id="ARBA00023242"/>
    </source>
</evidence>
<keyword evidence="3 14" id="KW-0863">Zinc-finger</keyword>
<feature type="region of interest" description="Disordered" evidence="11">
    <location>
        <begin position="135"/>
        <end position="163"/>
    </location>
</feature>
<keyword evidence="6 10" id="KW-0238">DNA-binding</keyword>
<keyword evidence="4" id="KW-0862">Zinc</keyword>
<dbReference type="GO" id="GO:0005634">
    <property type="term" value="C:nucleus"/>
    <property type="evidence" value="ECO:0007669"/>
    <property type="project" value="UniProtKB-SubCell"/>
</dbReference>
<evidence type="ECO:0000259" key="12">
    <source>
        <dbReference type="PROSITE" id="PS50071"/>
    </source>
</evidence>
<keyword evidence="15" id="KW-1185">Reference proteome</keyword>
<feature type="domain" description="Homeobox" evidence="12">
    <location>
        <begin position="200"/>
        <end position="264"/>
    </location>
</feature>
<feature type="region of interest" description="Disordered" evidence="11">
    <location>
        <begin position="1"/>
        <end position="38"/>
    </location>
</feature>
<dbReference type="Pfam" id="PF04770">
    <property type="entry name" value="ZF-HD_dimer"/>
    <property type="match status" value="1"/>
</dbReference>
<name>A0AAD7VBS4_QUISA</name>
<evidence type="ECO:0000256" key="11">
    <source>
        <dbReference type="SAM" id="MobiDB-lite"/>
    </source>
</evidence>
<dbReference type="PANTHER" id="PTHR31948">
    <property type="entry name" value="ZINC-FINGER HOMEODOMAIN PROTEIN 2"/>
    <property type="match status" value="1"/>
</dbReference>
<feature type="region of interest" description="Disordered" evidence="11">
    <location>
        <begin position="186"/>
        <end position="213"/>
    </location>
</feature>
<feature type="compositionally biased region" description="Low complexity" evidence="11">
    <location>
        <begin position="1"/>
        <end position="23"/>
    </location>
</feature>
<evidence type="ECO:0000256" key="8">
    <source>
        <dbReference type="ARBA" id="ARBA00023163"/>
    </source>
</evidence>
<dbReference type="InterPro" id="IPR006455">
    <property type="entry name" value="Homeodomain_ZF_HD"/>
</dbReference>
<organism evidence="14 15">
    <name type="scientific">Quillaja saponaria</name>
    <name type="common">Soap bark tree</name>
    <dbReference type="NCBI Taxonomy" id="32244"/>
    <lineage>
        <taxon>Eukaryota</taxon>
        <taxon>Viridiplantae</taxon>
        <taxon>Streptophyta</taxon>
        <taxon>Embryophyta</taxon>
        <taxon>Tracheophyta</taxon>
        <taxon>Spermatophyta</taxon>
        <taxon>Magnoliopsida</taxon>
        <taxon>eudicotyledons</taxon>
        <taxon>Gunneridae</taxon>
        <taxon>Pentapetalae</taxon>
        <taxon>rosids</taxon>
        <taxon>fabids</taxon>
        <taxon>Fabales</taxon>
        <taxon>Quillajaceae</taxon>
        <taxon>Quillaja</taxon>
    </lineage>
</organism>
<evidence type="ECO:0000256" key="7">
    <source>
        <dbReference type="ARBA" id="ARBA00023155"/>
    </source>
</evidence>
<dbReference type="GO" id="GO:0000976">
    <property type="term" value="F:transcription cis-regulatory region binding"/>
    <property type="evidence" value="ECO:0007669"/>
    <property type="project" value="TreeGrafter"/>
</dbReference>
<comment type="subcellular location">
    <subcellularLocation>
        <location evidence="1 10">Nucleus</location>
    </subcellularLocation>
</comment>
<dbReference type="SUPFAM" id="SSF46689">
    <property type="entry name" value="Homeodomain-like"/>
    <property type="match status" value="1"/>
</dbReference>
<reference evidence="14" key="1">
    <citation type="journal article" date="2023" name="Science">
        <title>Elucidation of the pathway for biosynthesis of saponin adjuvants from the soapbark tree.</title>
        <authorList>
            <person name="Reed J."/>
            <person name="Orme A."/>
            <person name="El-Demerdash A."/>
            <person name="Owen C."/>
            <person name="Martin L.B.B."/>
            <person name="Misra R.C."/>
            <person name="Kikuchi S."/>
            <person name="Rejzek M."/>
            <person name="Martin A.C."/>
            <person name="Harkess A."/>
            <person name="Leebens-Mack J."/>
            <person name="Louveau T."/>
            <person name="Stephenson M.J."/>
            <person name="Osbourn A."/>
        </authorList>
    </citation>
    <scope>NUCLEOTIDE SEQUENCE</scope>
    <source>
        <strain evidence="14">S10</strain>
    </source>
</reference>
<keyword evidence="7 10" id="KW-0371">Homeobox</keyword>
<keyword evidence="2" id="KW-0479">Metal-binding</keyword>
<dbReference type="Proteomes" id="UP001163823">
    <property type="component" value="Chromosome 4"/>
</dbReference>
<evidence type="ECO:0000256" key="10">
    <source>
        <dbReference type="PROSITE-ProRule" id="PRU00108"/>
    </source>
</evidence>
<evidence type="ECO:0000256" key="5">
    <source>
        <dbReference type="ARBA" id="ARBA00023015"/>
    </source>
</evidence>
<evidence type="ECO:0000256" key="3">
    <source>
        <dbReference type="ARBA" id="ARBA00022771"/>
    </source>
</evidence>
<feature type="compositionally biased region" description="Basic and acidic residues" evidence="11">
    <location>
        <begin position="262"/>
        <end position="278"/>
    </location>
</feature>
<accession>A0AAD7VBS4</accession>
<gene>
    <name evidence="14" type="ORF">O6P43_009085</name>
</gene>
<evidence type="ECO:0000256" key="1">
    <source>
        <dbReference type="ARBA" id="ARBA00004123"/>
    </source>
</evidence>
<dbReference type="AlphaFoldDB" id="A0AAD7VBS4"/>
<evidence type="ECO:0000313" key="15">
    <source>
        <dbReference type="Proteomes" id="UP001163823"/>
    </source>
</evidence>
<dbReference type="GO" id="GO:0003700">
    <property type="term" value="F:DNA-binding transcription factor activity"/>
    <property type="evidence" value="ECO:0007669"/>
    <property type="project" value="TreeGrafter"/>
</dbReference>
<keyword evidence="8" id="KW-0804">Transcription</keyword>
<dbReference type="InterPro" id="IPR006456">
    <property type="entry name" value="ZF_HD_homeobox_Cys/His_dimer"/>
</dbReference>